<name>A0A396GUD8_MEDTR</name>
<dbReference type="EMBL" id="PSQE01000007">
    <property type="protein sequence ID" value="RHN44028.1"/>
    <property type="molecule type" value="Genomic_DNA"/>
</dbReference>
<reference evidence="2" key="1">
    <citation type="journal article" date="2018" name="Nat. Plants">
        <title>Whole-genome landscape of Medicago truncatula symbiotic genes.</title>
        <authorList>
            <person name="Pecrix Y."/>
            <person name="Gamas P."/>
            <person name="Carrere S."/>
        </authorList>
    </citation>
    <scope>NUCLEOTIDE SEQUENCE</scope>
    <source>
        <tissue evidence="2">Leaves</tissue>
    </source>
</reference>
<protein>
    <recommendedName>
        <fullName evidence="3">Transmembrane protein</fullName>
    </recommendedName>
</protein>
<accession>A0A396GUD8</accession>
<gene>
    <name evidence="2" type="ORF">MtrunA17_Chr7g0214881</name>
</gene>
<feature type="transmembrane region" description="Helical" evidence="1">
    <location>
        <begin position="20"/>
        <end position="42"/>
    </location>
</feature>
<proteinExistence type="predicted"/>
<dbReference type="Proteomes" id="UP000265566">
    <property type="component" value="Chromosome 7"/>
</dbReference>
<dbReference type="Gramene" id="rna38074">
    <property type="protein sequence ID" value="RHN44028.1"/>
    <property type="gene ID" value="gene38074"/>
</dbReference>
<evidence type="ECO:0000256" key="1">
    <source>
        <dbReference type="SAM" id="Phobius"/>
    </source>
</evidence>
<keyword evidence="1" id="KW-0472">Membrane</keyword>
<sequence length="104" mass="12084">MIDVTPTSPINILNTLDSISLISLSSFFVKVSGIFISCLKPVRFCSLSPPKFILFRSIIKKLLFFFNLLESIYIRDRLLEYFELLLNFVNSPRNLSKFFCSPYM</sequence>
<dbReference type="AlphaFoldDB" id="A0A396GUD8"/>
<keyword evidence="1" id="KW-0812">Transmembrane</keyword>
<organism evidence="2">
    <name type="scientific">Medicago truncatula</name>
    <name type="common">Barrel medic</name>
    <name type="synonym">Medicago tribuloides</name>
    <dbReference type="NCBI Taxonomy" id="3880"/>
    <lineage>
        <taxon>Eukaryota</taxon>
        <taxon>Viridiplantae</taxon>
        <taxon>Streptophyta</taxon>
        <taxon>Embryophyta</taxon>
        <taxon>Tracheophyta</taxon>
        <taxon>Spermatophyta</taxon>
        <taxon>Magnoliopsida</taxon>
        <taxon>eudicotyledons</taxon>
        <taxon>Gunneridae</taxon>
        <taxon>Pentapetalae</taxon>
        <taxon>rosids</taxon>
        <taxon>fabids</taxon>
        <taxon>Fabales</taxon>
        <taxon>Fabaceae</taxon>
        <taxon>Papilionoideae</taxon>
        <taxon>50 kb inversion clade</taxon>
        <taxon>NPAAA clade</taxon>
        <taxon>Hologalegina</taxon>
        <taxon>IRL clade</taxon>
        <taxon>Trifolieae</taxon>
        <taxon>Medicago</taxon>
    </lineage>
</organism>
<feature type="transmembrane region" description="Helical" evidence="1">
    <location>
        <begin position="54"/>
        <end position="74"/>
    </location>
</feature>
<keyword evidence="1" id="KW-1133">Transmembrane helix</keyword>
<comment type="caution">
    <text evidence="2">The sequence shown here is derived from an EMBL/GenBank/DDBJ whole genome shotgun (WGS) entry which is preliminary data.</text>
</comment>
<evidence type="ECO:0008006" key="3">
    <source>
        <dbReference type="Google" id="ProtNLM"/>
    </source>
</evidence>
<evidence type="ECO:0000313" key="2">
    <source>
        <dbReference type="EMBL" id="RHN44028.1"/>
    </source>
</evidence>